<gene>
    <name evidence="5" type="ORF">SG34_009730</name>
</gene>
<reference evidence="5 6" key="2">
    <citation type="journal article" date="2022" name="Mar. Drugs">
        <title>Bioassay-Guided Fractionation Leads to the Detection of Cholic Acid Generated by the Rare Thalassomonas sp.</title>
        <authorList>
            <person name="Pheiffer F."/>
            <person name="Schneider Y.K."/>
            <person name="Hansen E.H."/>
            <person name="Andersen J.H."/>
            <person name="Isaksson J."/>
            <person name="Busche T."/>
            <person name="R C."/>
            <person name="Kalinowski J."/>
            <person name="Zyl L.V."/>
            <person name="Trindade M."/>
        </authorList>
    </citation>
    <scope>NUCLEOTIDE SEQUENCE [LARGE SCALE GENOMIC DNA]</scope>
    <source>
        <strain evidence="5 6">XOM25</strain>
    </source>
</reference>
<proteinExistence type="predicted"/>
<dbReference type="PANTHER" id="PTHR45228">
    <property type="entry name" value="CYCLIC DI-GMP PHOSPHODIESTERASE TM_0186-RELATED"/>
    <property type="match status" value="1"/>
</dbReference>
<dbReference type="SUPFAM" id="SSF109604">
    <property type="entry name" value="HD-domain/PDEase-like"/>
    <property type="match status" value="1"/>
</dbReference>
<keyword evidence="2" id="KW-0175">Coiled coil</keyword>
<organism evidence="5 6">
    <name type="scientific">Thalassomonas viridans</name>
    <dbReference type="NCBI Taxonomy" id="137584"/>
    <lineage>
        <taxon>Bacteria</taxon>
        <taxon>Pseudomonadati</taxon>
        <taxon>Pseudomonadota</taxon>
        <taxon>Gammaproteobacteria</taxon>
        <taxon>Alteromonadales</taxon>
        <taxon>Colwelliaceae</taxon>
        <taxon>Thalassomonas</taxon>
    </lineage>
</organism>
<dbReference type="GO" id="GO:0000160">
    <property type="term" value="P:phosphorelay signal transduction system"/>
    <property type="evidence" value="ECO:0007669"/>
    <property type="project" value="InterPro"/>
</dbReference>
<keyword evidence="1" id="KW-0597">Phosphoprotein</keyword>
<feature type="domain" description="Response regulatory" evidence="3">
    <location>
        <begin position="14"/>
        <end position="128"/>
    </location>
</feature>
<dbReference type="Pfam" id="PF00072">
    <property type="entry name" value="Response_reg"/>
    <property type="match status" value="1"/>
</dbReference>
<dbReference type="SMART" id="SM00448">
    <property type="entry name" value="REC"/>
    <property type="match status" value="1"/>
</dbReference>
<dbReference type="InterPro" id="IPR011006">
    <property type="entry name" value="CheY-like_superfamily"/>
</dbReference>
<dbReference type="Gene3D" id="3.40.50.2300">
    <property type="match status" value="1"/>
</dbReference>
<dbReference type="PROSITE" id="PS51832">
    <property type="entry name" value="HD_GYP"/>
    <property type="match status" value="1"/>
</dbReference>
<dbReference type="PANTHER" id="PTHR45228:SF8">
    <property type="entry name" value="TWO-COMPONENT RESPONSE REGULATOR-RELATED"/>
    <property type="match status" value="1"/>
</dbReference>
<dbReference type="GO" id="GO:0008081">
    <property type="term" value="F:phosphoric diester hydrolase activity"/>
    <property type="evidence" value="ECO:0007669"/>
    <property type="project" value="UniProtKB-ARBA"/>
</dbReference>
<dbReference type="CDD" id="cd17569">
    <property type="entry name" value="REC_HupR-like"/>
    <property type="match status" value="1"/>
</dbReference>
<dbReference type="Pfam" id="PF13487">
    <property type="entry name" value="HD_5"/>
    <property type="match status" value="1"/>
</dbReference>
<evidence type="ECO:0000256" key="2">
    <source>
        <dbReference type="SAM" id="Coils"/>
    </source>
</evidence>
<feature type="coiled-coil region" evidence="2">
    <location>
        <begin position="137"/>
        <end position="164"/>
    </location>
</feature>
<dbReference type="PROSITE" id="PS50110">
    <property type="entry name" value="RESPONSE_REGULATORY"/>
    <property type="match status" value="1"/>
</dbReference>
<accession>A0AAF0C953</accession>
<dbReference type="CDD" id="cd00077">
    <property type="entry name" value="HDc"/>
    <property type="match status" value="1"/>
</dbReference>
<dbReference type="InterPro" id="IPR037522">
    <property type="entry name" value="HD_GYP_dom"/>
</dbReference>
<feature type="modified residue" description="4-aspartylphosphate" evidence="1">
    <location>
        <position position="62"/>
    </location>
</feature>
<dbReference type="InterPro" id="IPR003607">
    <property type="entry name" value="HD/PDEase_dom"/>
</dbReference>
<name>A0AAF0C953_9GAMM</name>
<evidence type="ECO:0000313" key="5">
    <source>
        <dbReference type="EMBL" id="WDE07137.1"/>
    </source>
</evidence>
<evidence type="ECO:0000259" key="4">
    <source>
        <dbReference type="PROSITE" id="PS51832"/>
    </source>
</evidence>
<dbReference type="Proteomes" id="UP000032352">
    <property type="component" value="Chromosome"/>
</dbReference>
<dbReference type="RefSeq" id="WP_084724141.1">
    <property type="nucleotide sequence ID" value="NZ_CP059733.1"/>
</dbReference>
<dbReference type="Gene3D" id="1.10.3210.10">
    <property type="entry name" value="Hypothetical protein af1432"/>
    <property type="match status" value="1"/>
</dbReference>
<dbReference type="EMBL" id="CP059733">
    <property type="protein sequence ID" value="WDE07137.1"/>
    <property type="molecule type" value="Genomic_DNA"/>
</dbReference>
<evidence type="ECO:0000256" key="1">
    <source>
        <dbReference type="PROSITE-ProRule" id="PRU00169"/>
    </source>
</evidence>
<evidence type="ECO:0000259" key="3">
    <source>
        <dbReference type="PROSITE" id="PS50110"/>
    </source>
</evidence>
<protein>
    <submittedName>
        <fullName evidence="5">Response regulator</fullName>
    </submittedName>
</protein>
<dbReference type="InterPro" id="IPR001789">
    <property type="entry name" value="Sig_transdc_resp-reg_receiver"/>
</dbReference>
<dbReference type="AlphaFoldDB" id="A0AAF0C953"/>
<reference evidence="5 6" key="1">
    <citation type="journal article" date="2015" name="Genome Announc.">
        <title>Draft Genome Sequences of Marine Isolates of Thalassomonas viridans and Thalassomonas actiniarum.</title>
        <authorList>
            <person name="Olonade I."/>
            <person name="van Zyl L.J."/>
            <person name="Trindade M."/>
        </authorList>
    </citation>
    <scope>NUCLEOTIDE SEQUENCE [LARGE SCALE GENOMIC DNA]</scope>
    <source>
        <strain evidence="5 6">XOM25</strain>
    </source>
</reference>
<feature type="domain" description="HD-GYP" evidence="4">
    <location>
        <begin position="183"/>
        <end position="378"/>
    </location>
</feature>
<keyword evidence="6" id="KW-1185">Reference proteome</keyword>
<sequence length="435" mass="49098">MMTSENSTDTPTLSLLLLDDEQCILDSLKRLLRKDYRLITFTQGQEALAYLEENHVDMVMSDMRMPNMDGAEFLCRAKAIIPEAIRILLTGYSDLESTIKAINQGGVYTYIEKPWDNEALQLTLAKAAEHYKLKIEKQRLTGRLANANKELEQFNQRLEQKVSQRTQALQISKQKLAMALNRHQDLFQDVLEMISATIEYRTGLGSAHTKRIALQAKALAVQLKLDECECRRIHLCALLHEIGTVGLTDDMLKQPNISGTNLDETFDNHPVIGADIIGQVKRFEPLTATIRHQNENIDGSGLPEHLAGDDIPVGARIIRVVKDFDYLIAGKQNHKKITVNGAKIWLQKQAGVLYDKNVVNAFLQIISNKSHNQDMEMIYSVGLEAVRPGDVLTEDLTLDNGNTMLKAGQELNDAMITRLRHYEKEYATQVTLFIN</sequence>
<dbReference type="KEGG" id="tvd:SG34_009730"/>
<evidence type="ECO:0000313" key="6">
    <source>
        <dbReference type="Proteomes" id="UP000032352"/>
    </source>
</evidence>
<dbReference type="SUPFAM" id="SSF52172">
    <property type="entry name" value="CheY-like"/>
    <property type="match status" value="1"/>
</dbReference>
<dbReference type="InterPro" id="IPR052020">
    <property type="entry name" value="Cyclic_di-GMP/3'3'-cGAMP_PDE"/>
</dbReference>